<feature type="compositionally biased region" description="Basic and acidic residues" evidence="1">
    <location>
        <begin position="376"/>
        <end position="387"/>
    </location>
</feature>
<organism evidence="2 3">
    <name type="scientific">Hapsidospora chrysogenum (strain ATCC 11550 / CBS 779.69 / DSM 880 / IAM 14645 / JCM 23072 / IMI 49137)</name>
    <name type="common">Acremonium chrysogenum</name>
    <dbReference type="NCBI Taxonomy" id="857340"/>
    <lineage>
        <taxon>Eukaryota</taxon>
        <taxon>Fungi</taxon>
        <taxon>Dikarya</taxon>
        <taxon>Ascomycota</taxon>
        <taxon>Pezizomycotina</taxon>
        <taxon>Sordariomycetes</taxon>
        <taxon>Hypocreomycetidae</taxon>
        <taxon>Hypocreales</taxon>
        <taxon>Bionectriaceae</taxon>
        <taxon>Hapsidospora</taxon>
    </lineage>
</organism>
<feature type="compositionally biased region" description="Basic and acidic residues" evidence="1">
    <location>
        <begin position="457"/>
        <end position="468"/>
    </location>
</feature>
<comment type="caution">
    <text evidence="2">The sequence shown here is derived from an EMBL/GenBank/DDBJ whole genome shotgun (WGS) entry which is preliminary data.</text>
</comment>
<gene>
    <name evidence="2" type="ORF">ACRE_070170</name>
</gene>
<dbReference type="OrthoDB" id="5382102at2759"/>
<dbReference type="HOGENOM" id="CLU_003025_0_0_1"/>
<feature type="compositionally biased region" description="Basic and acidic residues" evidence="1">
    <location>
        <begin position="569"/>
        <end position="584"/>
    </location>
</feature>
<feature type="compositionally biased region" description="Low complexity" evidence="1">
    <location>
        <begin position="1445"/>
        <end position="1455"/>
    </location>
</feature>
<feature type="compositionally biased region" description="Low complexity" evidence="1">
    <location>
        <begin position="221"/>
        <end position="238"/>
    </location>
</feature>
<feature type="region of interest" description="Disordered" evidence="1">
    <location>
        <begin position="1017"/>
        <end position="1113"/>
    </location>
</feature>
<feature type="compositionally biased region" description="Basic and acidic residues" evidence="1">
    <location>
        <begin position="1022"/>
        <end position="1044"/>
    </location>
</feature>
<sequence length="1739" mass="188593">MGVDTRKAPPLPAPTETETEQTTPTELTADISKPGDEKSSYSIPDDGTPVTIRTRGHKANRSQTSLLIEYFEGGRSSTNDSGSGSGRKPSVRVRLTPSRKGKGDHLQVTESSRKASLTRRIPLDQGPATRQIEFPDGGSEDANSMTSYASATEESNVSSRPIDIEIDRGYRRRRPASPLIPSNESYQPVNASEISAIPADSFLDGSGPGTELRRSSSPSRGAALATAAGAGALAGVAADRISNNKRRDRAKVAEKPKEKSDRKRRSKSRTSSVSEQPADDYRSSRHRSSRSQQESAVSGADSSVLSSNLTPSHRSEAHSVRSGTSKASSINNPKLLETVEDAIRRLILPELSALKREQSKRETRRGSLTSTGTSVSREDVTTPDRRRSSGQRSEGRRRNREARHEYGDESPRSISRSSVHDEYQADEADPTTPKRVAGGLLGAAAAGAALSKGISALDDKTQSEDRRQRDRRRRRTEAGRSRSQGAERYVEEYDDDQPAPAPPMPLMSDINPSDITRTSILSADTDRTHSASEEMIHEVSQDPPGNLQTLGTSHANVSHGDLTALPRGNKPEYEKEYETDEFGRKVPLGYQDNYIDDQDREYSDPGDYHERSFEDEYYSTQDVPPPLKYVPYQAGARGLSPIPSVSGYTEGGSEAPQPRHSQGTMDDTYPSPEKSLERGGYGGSSQSLNSIPSNMRSREFDQMSAEGRSARSSGVEYRNTMYTDDSELSQVPSAQAVRGVGANPNIVHPPFGVESAVASLVDGSMLEQSVLTGGSGRDYTGQRDSTLSYEENAYSSRGVSPDKQSAEVQRESYEERHPTPGDSSQDRSRDLSEYELDEHGRKIPRSRYRQSPTASEAAITAGAVGAAAAALKAAQGKKQTTVEDVSDNWVPAGVARNKSFKERTLEGYEPRNTPAHSIDRFSYDEPKMGATGVPDMDDPLPEIGYVDEDAKTNPSVVQDRLDGDHGDDQWSGRATPTQQSLTDYGQVVTSNKESASSRGDLGVTEAAGAAALGAAVGMAATHSRDPSQDQDDWQRTSDERKRDTLLTNPYEDASPVVNPELHDNLLGTRGLNTTYDAPYSTGSPGFGQKYDEGYISNGPNPRSPDVQPNGKALNFSEPAQVLGGEDPFYVPKAAPGTRQLSGMSQGMGSPFYDAATGAGIDRIENKDIVALMQHLMVRDAQRSARDTEIVALLMNAALEMRTSFREMKELIQDTGDDVIFSNAENTEKLQKAINGPRPFPGTASRSIQSSQPPTTIDDAATRKKNLWKRALAGLSAKGTSDLSRIEDMLVQLLGEVDVLKTQTAAPGSSTHGRSFENLQPEGQYEQDRGYEPEGVSTASHASQSGHLSIPQARSQGTRTANERKFSDNRVSTVEEHEDEYQYDHPSPVGEASEHVMSGAGHYDPNMRGGSFPPDSPSQHASPSQQHALSADNTPRTDKGKKHKSSSSSGWIPKISRWSETTASSVGRAFRGSGNLKKEQKYGDQPAASRSGSSLGSYDHGYDHDAYGDDKLHSGFSDPNLGTTIDVADPQMGEQAVHVTPEDPKYRAHRNSLNLQHPQPRPGQTERFRTALETSAQEYNDPATPKSADWAGSATSLHRLPPQNTNRYSNASSTAARDAEYWPTSPGAQSGPPRPPKEPIDGYTGRTPPRARISRLAKGSPLQNQVYEGDYVPVGPGSPGSGSPKPENRNLNAALGIPGRRPSGPRAMTPKSPEEDAAREERRRKRDTFGTVTSQDTDTF</sequence>
<feature type="compositionally biased region" description="Polar residues" evidence="1">
    <location>
        <begin position="972"/>
        <end position="985"/>
    </location>
</feature>
<feature type="region of interest" description="Disordered" evidence="1">
    <location>
        <begin position="349"/>
        <end position="439"/>
    </location>
</feature>
<feature type="compositionally biased region" description="Polar residues" evidence="1">
    <location>
        <begin position="1070"/>
        <end position="1083"/>
    </location>
</feature>
<feature type="compositionally biased region" description="Basic and acidic residues" evidence="1">
    <location>
        <begin position="1499"/>
        <end position="1512"/>
    </location>
</feature>
<feature type="region of interest" description="Disordered" evidence="1">
    <location>
        <begin position="1232"/>
        <end position="1257"/>
    </location>
</feature>
<keyword evidence="3" id="KW-1185">Reference proteome</keyword>
<feature type="compositionally biased region" description="Polar residues" evidence="1">
    <location>
        <begin position="141"/>
        <end position="159"/>
    </location>
</feature>
<feature type="compositionally biased region" description="Basic and acidic residues" evidence="1">
    <location>
        <begin position="1711"/>
        <end position="1720"/>
    </location>
</feature>
<dbReference type="PANTHER" id="PTHR42105">
    <property type="entry name" value="DIM2-ASSOCIATED PROTEIN 1"/>
    <property type="match status" value="1"/>
</dbReference>
<feature type="compositionally biased region" description="Basic and acidic residues" evidence="1">
    <location>
        <begin position="353"/>
        <end position="365"/>
    </location>
</feature>
<feature type="compositionally biased region" description="Basic and acidic residues" evidence="1">
    <location>
        <begin position="959"/>
        <end position="970"/>
    </location>
</feature>
<feature type="compositionally biased region" description="Basic and acidic residues" evidence="1">
    <location>
        <begin position="101"/>
        <end position="113"/>
    </location>
</feature>
<accession>A0A086SYT3</accession>
<dbReference type="PANTHER" id="PTHR42105:SF1">
    <property type="entry name" value="TRANSALDOLASE"/>
    <property type="match status" value="1"/>
</dbReference>
<feature type="compositionally biased region" description="Low complexity" evidence="1">
    <location>
        <begin position="14"/>
        <end position="29"/>
    </location>
</feature>
<protein>
    <submittedName>
        <fullName evidence="2">Uncharacterized protein</fullName>
    </submittedName>
</protein>
<feature type="compositionally biased region" description="Low complexity" evidence="1">
    <location>
        <begin position="366"/>
        <end position="375"/>
    </location>
</feature>
<dbReference type="Proteomes" id="UP000029964">
    <property type="component" value="Unassembled WGS sequence"/>
</dbReference>
<dbReference type="STRING" id="857340.A0A086SYT3"/>
<evidence type="ECO:0000313" key="3">
    <source>
        <dbReference type="Proteomes" id="UP000029964"/>
    </source>
</evidence>
<feature type="compositionally biased region" description="Polar residues" evidence="1">
    <location>
        <begin position="180"/>
        <end position="193"/>
    </location>
</feature>
<feature type="compositionally biased region" description="Basic and acidic residues" evidence="1">
    <location>
        <begin position="600"/>
        <end position="614"/>
    </location>
</feature>
<feature type="compositionally biased region" description="Polar residues" evidence="1">
    <location>
        <begin position="321"/>
        <end position="332"/>
    </location>
</feature>
<proteinExistence type="predicted"/>
<feature type="compositionally biased region" description="Basic and acidic residues" evidence="1">
    <location>
        <begin position="250"/>
        <end position="261"/>
    </location>
</feature>
<feature type="region of interest" description="Disordered" evidence="1">
    <location>
        <begin position="770"/>
        <end position="856"/>
    </location>
</feature>
<evidence type="ECO:0000256" key="1">
    <source>
        <dbReference type="SAM" id="MobiDB-lite"/>
    </source>
</evidence>
<feature type="region of interest" description="Disordered" evidence="1">
    <location>
        <begin position="1"/>
        <end position="335"/>
    </location>
</feature>
<feature type="compositionally biased region" description="Polar residues" evidence="1">
    <location>
        <begin position="782"/>
        <end position="803"/>
    </location>
</feature>
<feature type="compositionally biased region" description="Polar residues" evidence="1">
    <location>
        <begin position="1729"/>
        <end position="1739"/>
    </location>
</feature>
<dbReference type="EMBL" id="JPKY01000099">
    <property type="protein sequence ID" value="KFH42265.1"/>
    <property type="molecule type" value="Genomic_DNA"/>
</dbReference>
<feature type="compositionally biased region" description="Basic and acidic residues" evidence="1">
    <location>
        <begin position="917"/>
        <end position="927"/>
    </location>
</feature>
<name>A0A086SYT3_HAPC1</name>
<feature type="compositionally biased region" description="Polar residues" evidence="1">
    <location>
        <begin position="1601"/>
        <end position="1614"/>
    </location>
</feature>
<feature type="region of interest" description="Disordered" evidence="1">
    <location>
        <begin position="901"/>
        <end position="985"/>
    </location>
</feature>
<feature type="compositionally biased region" description="Basic and acidic residues" evidence="1">
    <location>
        <begin position="804"/>
        <end position="841"/>
    </location>
</feature>
<feature type="compositionally biased region" description="Polar residues" evidence="1">
    <location>
        <begin position="510"/>
        <end position="522"/>
    </location>
</feature>
<feature type="compositionally biased region" description="Low complexity" evidence="1">
    <location>
        <begin position="1416"/>
        <end position="1430"/>
    </location>
</feature>
<feature type="compositionally biased region" description="Polar residues" evidence="1">
    <location>
        <begin position="292"/>
        <end position="312"/>
    </location>
</feature>
<feature type="compositionally biased region" description="Polar residues" evidence="1">
    <location>
        <begin position="1243"/>
        <end position="1254"/>
    </location>
</feature>
<feature type="compositionally biased region" description="Polar residues" evidence="1">
    <location>
        <begin position="1336"/>
        <end position="1359"/>
    </location>
</feature>
<evidence type="ECO:0000313" key="2">
    <source>
        <dbReference type="EMBL" id="KFH42265.1"/>
    </source>
</evidence>
<feature type="compositionally biased region" description="Basic and acidic residues" evidence="1">
    <location>
        <begin position="524"/>
        <end position="540"/>
    </location>
</feature>
<feature type="region of interest" description="Disordered" evidence="1">
    <location>
        <begin position="1324"/>
        <end position="1739"/>
    </location>
</feature>
<feature type="compositionally biased region" description="Polar residues" evidence="1">
    <location>
        <begin position="546"/>
        <end position="556"/>
    </location>
</feature>
<reference evidence="3" key="1">
    <citation type="journal article" date="2014" name="Genome Announc.">
        <title>Genome sequence and annotation of Acremonium chrysogenum, producer of the beta-lactam antibiotic cephalosporin C.</title>
        <authorList>
            <person name="Terfehr D."/>
            <person name="Dahlmann T.A."/>
            <person name="Specht T."/>
            <person name="Zadra I."/>
            <person name="Kuernsteiner H."/>
            <person name="Kueck U."/>
        </authorList>
    </citation>
    <scope>NUCLEOTIDE SEQUENCE [LARGE SCALE GENOMIC DNA]</scope>
    <source>
        <strain evidence="3">ATCC 11550 / CBS 779.69 / DSM 880 / IAM 14645 / JCM 23072 / IMI 49137</strain>
    </source>
</reference>
<feature type="compositionally biased region" description="Basic and acidic residues" evidence="1">
    <location>
        <begin position="402"/>
        <end position="411"/>
    </location>
</feature>
<feature type="compositionally biased region" description="Polar residues" evidence="1">
    <location>
        <begin position="684"/>
        <end position="695"/>
    </location>
</feature>
<feature type="region of interest" description="Disordered" evidence="1">
    <location>
        <begin position="452"/>
        <end position="715"/>
    </location>
</feature>